<dbReference type="AlphaFoldDB" id="A0A2A5CGG0"/>
<accession>A0A2A5CGG0</accession>
<dbReference type="GO" id="GO:0006355">
    <property type="term" value="P:regulation of DNA-templated transcription"/>
    <property type="evidence" value="ECO:0007669"/>
    <property type="project" value="InterPro"/>
</dbReference>
<dbReference type="SUPFAM" id="SSF143100">
    <property type="entry name" value="TTHA1013/TTHA0281-like"/>
    <property type="match status" value="1"/>
</dbReference>
<name>A0A2A5CGG0_9GAMM</name>
<dbReference type="InterPro" id="IPR008651">
    <property type="entry name" value="Uncharacterised_HicB"/>
</dbReference>
<dbReference type="Pfam" id="PF05534">
    <property type="entry name" value="HicB"/>
    <property type="match status" value="1"/>
</dbReference>
<evidence type="ECO:0000313" key="1">
    <source>
        <dbReference type="EMBL" id="PCJ42852.1"/>
    </source>
</evidence>
<dbReference type="InterPro" id="IPR035069">
    <property type="entry name" value="TTHA1013/TTHA0281-like"/>
</dbReference>
<proteinExistence type="predicted"/>
<dbReference type="InterPro" id="IPR010985">
    <property type="entry name" value="Ribbon_hlx_hlx"/>
</dbReference>
<organism evidence="1 2">
    <name type="scientific">SAR86 cluster bacterium</name>
    <dbReference type="NCBI Taxonomy" id="2030880"/>
    <lineage>
        <taxon>Bacteria</taxon>
        <taxon>Pseudomonadati</taxon>
        <taxon>Pseudomonadota</taxon>
        <taxon>Gammaproteobacteria</taxon>
        <taxon>SAR86 cluster</taxon>
    </lineage>
</organism>
<comment type="caution">
    <text evidence="1">The sequence shown here is derived from an EMBL/GenBank/DDBJ whole genome shotgun (WGS) entry which is preliminary data.</text>
</comment>
<sequence length="112" mass="12768">MHKRDQYLKIVEWSDEDQCYIGRVPGLALGGVHGDKEEKVYAELCEVVEEWIQLYKEEGFTLPAATSGKHYSGKFNLRVGEELHELLNIESLKSGESLNSYCVKTLRHQVGL</sequence>
<protein>
    <submittedName>
        <fullName evidence="1">Toxin-antitoxin system HicB family antitoxin</fullName>
    </submittedName>
</protein>
<dbReference type="SUPFAM" id="SSF47598">
    <property type="entry name" value="Ribbon-helix-helix"/>
    <property type="match status" value="1"/>
</dbReference>
<dbReference type="Proteomes" id="UP000228987">
    <property type="component" value="Unassembled WGS sequence"/>
</dbReference>
<reference evidence="2" key="1">
    <citation type="submission" date="2017-08" db="EMBL/GenBank/DDBJ databases">
        <title>A dynamic microbial community with high functional redundancy inhabits the cold, oxic subseafloor aquifer.</title>
        <authorList>
            <person name="Tully B.J."/>
            <person name="Wheat C.G."/>
            <person name="Glazer B.T."/>
            <person name="Huber J.A."/>
        </authorList>
    </citation>
    <scope>NUCLEOTIDE SEQUENCE [LARGE SCALE GENOMIC DNA]</scope>
</reference>
<gene>
    <name evidence="1" type="ORF">COA71_04965</name>
</gene>
<dbReference type="EMBL" id="NVWI01000002">
    <property type="protein sequence ID" value="PCJ42852.1"/>
    <property type="molecule type" value="Genomic_DNA"/>
</dbReference>
<dbReference type="Gene3D" id="3.30.160.250">
    <property type="match status" value="1"/>
</dbReference>
<evidence type="ECO:0000313" key="2">
    <source>
        <dbReference type="Proteomes" id="UP000228987"/>
    </source>
</evidence>